<sequence>MNKRILISTANISNNKLRLQATGSITGLTQTDQILVDSKQFSFVYLMENQEGYTYIEIPEPIWPLLKETITKQIPVWIHFDKEELELTNFNEELVEVINNIRGNSNYGEEMVTKVEGIF</sequence>
<gene>
    <name evidence="1" type="ORF">F4694_002245</name>
</gene>
<proteinExistence type="predicted"/>
<accession>A0A852T9L8</accession>
<reference evidence="2" key="2">
    <citation type="submission" date="2020-08" db="EMBL/GenBank/DDBJ databases">
        <title>The Agave Microbiome: Exploring the role of microbial communities in plant adaptations to desert environments.</title>
        <authorList>
            <person name="Partida-Martinez L.P."/>
        </authorList>
    </citation>
    <scope>NUCLEOTIDE SEQUENCE [LARGE SCALE GENOMIC DNA]</scope>
    <source>
        <strain evidence="2">AT2.8</strain>
    </source>
</reference>
<dbReference type="Proteomes" id="UP000548423">
    <property type="component" value="Unassembled WGS sequence"/>
</dbReference>
<evidence type="ECO:0000313" key="1">
    <source>
        <dbReference type="EMBL" id="NYE05492.1"/>
    </source>
</evidence>
<protein>
    <submittedName>
        <fullName evidence="1">Uncharacterized protein</fullName>
    </submittedName>
</protein>
<dbReference type="Pfam" id="PF19785">
    <property type="entry name" value="UPF0738"/>
    <property type="match status" value="1"/>
</dbReference>
<dbReference type="InterPro" id="IPR020908">
    <property type="entry name" value="UPF0738"/>
</dbReference>
<evidence type="ECO:0000313" key="2">
    <source>
        <dbReference type="Proteomes" id="UP000548423"/>
    </source>
</evidence>
<comment type="caution">
    <text evidence="1">The sequence shown here is derived from an EMBL/GenBank/DDBJ whole genome shotgun (WGS) entry which is preliminary data.</text>
</comment>
<dbReference type="EMBL" id="JACCBX010000004">
    <property type="protein sequence ID" value="NYE05492.1"/>
    <property type="molecule type" value="Genomic_DNA"/>
</dbReference>
<organism evidence="1 2">
    <name type="scientific">Neobacillus niacini</name>
    <dbReference type="NCBI Taxonomy" id="86668"/>
    <lineage>
        <taxon>Bacteria</taxon>
        <taxon>Bacillati</taxon>
        <taxon>Bacillota</taxon>
        <taxon>Bacilli</taxon>
        <taxon>Bacillales</taxon>
        <taxon>Bacillaceae</taxon>
        <taxon>Neobacillus</taxon>
    </lineage>
</organism>
<dbReference type="AlphaFoldDB" id="A0A852T9L8"/>
<name>A0A852T9L8_9BACI</name>
<reference evidence="2" key="1">
    <citation type="submission" date="2020-07" db="EMBL/GenBank/DDBJ databases">
        <authorList>
            <person name="Partida-Martinez L."/>
            <person name="Huntemann M."/>
            <person name="Clum A."/>
            <person name="Wang J."/>
            <person name="Palaniappan K."/>
            <person name="Ritter S."/>
            <person name="Chen I.-M."/>
            <person name="Stamatis D."/>
            <person name="Reddy T."/>
            <person name="O'Malley R."/>
            <person name="Daum C."/>
            <person name="Shapiro N."/>
            <person name="Ivanova N."/>
            <person name="Kyrpides N."/>
            <person name="Woyke T."/>
        </authorList>
    </citation>
    <scope>NUCLEOTIDE SEQUENCE [LARGE SCALE GENOMIC DNA]</scope>
    <source>
        <strain evidence="2">AT2.8</strain>
    </source>
</reference>